<gene>
    <name evidence="6" type="ORF">LLUT_LOCUS4310</name>
</gene>
<dbReference type="InterPro" id="IPR000504">
    <property type="entry name" value="RRM_dom"/>
</dbReference>
<dbReference type="PANTHER" id="PTHR23147">
    <property type="entry name" value="SERINE/ARGININE RICH SPLICING FACTOR"/>
    <property type="match status" value="1"/>
</dbReference>
<dbReference type="GO" id="GO:0008380">
    <property type="term" value="P:RNA splicing"/>
    <property type="evidence" value="ECO:0007669"/>
    <property type="project" value="UniProtKB-KW"/>
</dbReference>
<sequence length="144" mass="16828">MESVLRPHTKEPKILPRPHANLKFSSFSSYGNRGTVREKVKGAPVSFHGDFSSFYIANFPYDVSSKDLWNLFQKWGRVRDVYIPRKKNKINQRFAFIRFDRVKDERSLALELDKVWIGNCKIFAKFLCSIEISLKPRLKGGLFI</sequence>
<dbReference type="CDD" id="cd00590">
    <property type="entry name" value="RRM_SF"/>
    <property type="match status" value="1"/>
</dbReference>
<proteinExistence type="predicted"/>
<evidence type="ECO:0000256" key="1">
    <source>
        <dbReference type="ARBA" id="ARBA00022664"/>
    </source>
</evidence>
<accession>A0AAV1W1V7</accession>
<dbReference type="SMART" id="SM00360">
    <property type="entry name" value="RRM"/>
    <property type="match status" value="1"/>
</dbReference>
<keyword evidence="4" id="KW-0694">RNA-binding</keyword>
<protein>
    <recommendedName>
        <fullName evidence="5">RRM domain-containing protein</fullName>
    </recommendedName>
</protein>
<dbReference type="InterPro" id="IPR035979">
    <property type="entry name" value="RBD_domain_sf"/>
</dbReference>
<evidence type="ECO:0000313" key="7">
    <source>
        <dbReference type="Proteomes" id="UP001497480"/>
    </source>
</evidence>
<keyword evidence="7" id="KW-1185">Reference proteome</keyword>
<evidence type="ECO:0000256" key="3">
    <source>
        <dbReference type="ARBA" id="ARBA00023187"/>
    </source>
</evidence>
<dbReference type="EMBL" id="CAXHTB010000003">
    <property type="protein sequence ID" value="CAL0303250.1"/>
    <property type="molecule type" value="Genomic_DNA"/>
</dbReference>
<dbReference type="AlphaFoldDB" id="A0AAV1W1V7"/>
<dbReference type="Gene3D" id="3.30.70.330">
    <property type="match status" value="1"/>
</dbReference>
<dbReference type="GO" id="GO:0006397">
    <property type="term" value="P:mRNA processing"/>
    <property type="evidence" value="ECO:0007669"/>
    <property type="project" value="UniProtKB-KW"/>
</dbReference>
<keyword evidence="1" id="KW-0507">mRNA processing</keyword>
<dbReference type="SUPFAM" id="SSF54928">
    <property type="entry name" value="RNA-binding domain, RBD"/>
    <property type="match status" value="1"/>
</dbReference>
<dbReference type="PROSITE" id="PS50102">
    <property type="entry name" value="RRM"/>
    <property type="match status" value="1"/>
</dbReference>
<dbReference type="Proteomes" id="UP001497480">
    <property type="component" value="Unassembled WGS sequence"/>
</dbReference>
<dbReference type="InterPro" id="IPR012677">
    <property type="entry name" value="Nucleotide-bd_a/b_plait_sf"/>
</dbReference>
<feature type="domain" description="RRM" evidence="5">
    <location>
        <begin position="52"/>
        <end position="129"/>
    </location>
</feature>
<dbReference type="GO" id="GO:0003723">
    <property type="term" value="F:RNA binding"/>
    <property type="evidence" value="ECO:0007669"/>
    <property type="project" value="UniProtKB-UniRule"/>
</dbReference>
<comment type="caution">
    <text evidence="6">The sequence shown here is derived from an EMBL/GenBank/DDBJ whole genome shotgun (WGS) entry which is preliminary data.</text>
</comment>
<dbReference type="Pfam" id="PF00076">
    <property type="entry name" value="RRM_1"/>
    <property type="match status" value="1"/>
</dbReference>
<keyword evidence="2" id="KW-0747">Spliceosome</keyword>
<evidence type="ECO:0000256" key="4">
    <source>
        <dbReference type="PROSITE-ProRule" id="PRU00176"/>
    </source>
</evidence>
<evidence type="ECO:0000313" key="6">
    <source>
        <dbReference type="EMBL" id="CAL0303250.1"/>
    </source>
</evidence>
<organism evidence="6 7">
    <name type="scientific">Lupinus luteus</name>
    <name type="common">European yellow lupine</name>
    <dbReference type="NCBI Taxonomy" id="3873"/>
    <lineage>
        <taxon>Eukaryota</taxon>
        <taxon>Viridiplantae</taxon>
        <taxon>Streptophyta</taxon>
        <taxon>Embryophyta</taxon>
        <taxon>Tracheophyta</taxon>
        <taxon>Spermatophyta</taxon>
        <taxon>Magnoliopsida</taxon>
        <taxon>eudicotyledons</taxon>
        <taxon>Gunneridae</taxon>
        <taxon>Pentapetalae</taxon>
        <taxon>rosids</taxon>
        <taxon>fabids</taxon>
        <taxon>Fabales</taxon>
        <taxon>Fabaceae</taxon>
        <taxon>Papilionoideae</taxon>
        <taxon>50 kb inversion clade</taxon>
        <taxon>genistoids sensu lato</taxon>
        <taxon>core genistoids</taxon>
        <taxon>Genisteae</taxon>
        <taxon>Lupinus</taxon>
    </lineage>
</organism>
<keyword evidence="3" id="KW-0508">mRNA splicing</keyword>
<dbReference type="InterPro" id="IPR050907">
    <property type="entry name" value="SRSF"/>
</dbReference>
<evidence type="ECO:0000259" key="5">
    <source>
        <dbReference type="PROSITE" id="PS50102"/>
    </source>
</evidence>
<evidence type="ECO:0000256" key="2">
    <source>
        <dbReference type="ARBA" id="ARBA00022728"/>
    </source>
</evidence>
<name>A0AAV1W1V7_LUPLU</name>
<reference evidence="6 7" key="1">
    <citation type="submission" date="2024-03" db="EMBL/GenBank/DDBJ databases">
        <authorList>
            <person name="Martinez-Hernandez J."/>
        </authorList>
    </citation>
    <scope>NUCLEOTIDE SEQUENCE [LARGE SCALE GENOMIC DNA]</scope>
</reference>
<dbReference type="GO" id="GO:0005681">
    <property type="term" value="C:spliceosomal complex"/>
    <property type="evidence" value="ECO:0007669"/>
    <property type="project" value="UniProtKB-KW"/>
</dbReference>